<evidence type="ECO:0000313" key="3">
    <source>
        <dbReference type="Proteomes" id="UP001226084"/>
    </source>
</evidence>
<dbReference type="RefSeq" id="WP_255220533.1">
    <property type="nucleotide sequence ID" value="NZ_JABEXP010000002.1"/>
</dbReference>
<name>A0AAP5AMA1_9GAMM</name>
<reference evidence="2" key="1">
    <citation type="submission" date="2023-07" db="EMBL/GenBank/DDBJ databases">
        <title>Functional and genomic diversity of the sorghum phyllosphere microbiome.</title>
        <authorList>
            <person name="Shade A."/>
        </authorList>
    </citation>
    <scope>NUCLEOTIDE SEQUENCE</scope>
    <source>
        <strain evidence="2">SORGH_AS_0457</strain>
    </source>
</reference>
<dbReference type="Proteomes" id="UP001226084">
    <property type="component" value="Unassembled WGS sequence"/>
</dbReference>
<keyword evidence="1" id="KW-0812">Transmembrane</keyword>
<keyword evidence="1" id="KW-0472">Membrane</keyword>
<feature type="transmembrane region" description="Helical" evidence="1">
    <location>
        <begin position="20"/>
        <end position="40"/>
    </location>
</feature>
<evidence type="ECO:0000313" key="2">
    <source>
        <dbReference type="EMBL" id="MDQ1110100.1"/>
    </source>
</evidence>
<organism evidence="2 3">
    <name type="scientific">Stenotrophomonas rhizophila</name>
    <dbReference type="NCBI Taxonomy" id="216778"/>
    <lineage>
        <taxon>Bacteria</taxon>
        <taxon>Pseudomonadati</taxon>
        <taxon>Pseudomonadota</taxon>
        <taxon>Gammaproteobacteria</taxon>
        <taxon>Lysobacterales</taxon>
        <taxon>Lysobacteraceae</taxon>
        <taxon>Stenotrophomonas</taxon>
    </lineage>
</organism>
<sequence length="42" mass="4716">MHDVHQQDLAARRQRARRTALWVGAVAILVYVGFILTGVLGR</sequence>
<accession>A0AAP5AMA1</accession>
<comment type="caution">
    <text evidence="2">The sequence shown here is derived from an EMBL/GenBank/DDBJ whole genome shotgun (WGS) entry which is preliminary data.</text>
</comment>
<protein>
    <submittedName>
        <fullName evidence="2">Uncharacterized protein</fullName>
    </submittedName>
</protein>
<evidence type="ECO:0000256" key="1">
    <source>
        <dbReference type="SAM" id="Phobius"/>
    </source>
</evidence>
<dbReference type="AlphaFoldDB" id="A0AAP5AMA1"/>
<keyword evidence="1" id="KW-1133">Transmembrane helix</keyword>
<gene>
    <name evidence="2" type="ORF">QE424_003259</name>
</gene>
<dbReference type="EMBL" id="JAUTAS010000001">
    <property type="protein sequence ID" value="MDQ1110100.1"/>
    <property type="molecule type" value="Genomic_DNA"/>
</dbReference>
<proteinExistence type="predicted"/>